<dbReference type="Proteomes" id="UP000034410">
    <property type="component" value="Chromosome"/>
</dbReference>
<protein>
    <recommendedName>
        <fullName evidence="5 12">3-deoxy-D-manno-octulosonic acid transferase</fullName>
        <shortName evidence="12">Kdo transferase</shortName>
        <ecNumber evidence="4 12">2.4.99.12</ecNumber>
    </recommendedName>
    <alternativeName>
        <fullName evidence="8 12">Lipid IV(A) 3-deoxy-D-manno-octulosonic acid transferase</fullName>
    </alternativeName>
</protein>
<dbReference type="AlphaFoldDB" id="A0A0F7JZR3"/>
<evidence type="ECO:0000256" key="9">
    <source>
        <dbReference type="ARBA" id="ARBA00049183"/>
    </source>
</evidence>
<keyword evidence="7" id="KW-0812">Transmembrane</keyword>
<evidence type="ECO:0000256" key="1">
    <source>
        <dbReference type="ARBA" id="ARBA00004388"/>
    </source>
</evidence>
<dbReference type="GO" id="GO:0009244">
    <property type="term" value="P:lipopolysaccharide core region biosynthetic process"/>
    <property type="evidence" value="ECO:0007669"/>
    <property type="project" value="UniProtKB-UniRule"/>
</dbReference>
<evidence type="ECO:0000256" key="2">
    <source>
        <dbReference type="ARBA" id="ARBA00004713"/>
    </source>
</evidence>
<dbReference type="InterPro" id="IPR007507">
    <property type="entry name" value="Glycos_transf_N"/>
</dbReference>
<dbReference type="PANTHER" id="PTHR42755:SF1">
    <property type="entry name" value="3-DEOXY-D-MANNO-OCTULOSONIC ACID TRANSFERASE, MITOCHONDRIAL-RELATED"/>
    <property type="match status" value="1"/>
</dbReference>
<evidence type="ECO:0000256" key="12">
    <source>
        <dbReference type="RuleBase" id="RU365103"/>
    </source>
</evidence>
<dbReference type="GO" id="GO:0005886">
    <property type="term" value="C:plasma membrane"/>
    <property type="evidence" value="ECO:0007669"/>
    <property type="project" value="UniProtKB-SubCell"/>
</dbReference>
<comment type="pathway">
    <text evidence="2 12">Bacterial outer membrane biogenesis; LPS core biosynthesis.</text>
</comment>
<dbReference type="UniPathway" id="UPA00958"/>
<sequence length="421" mass="47272">MRLLYTLILYLSLPLVLLRLYWRSLKNPQYRRRIGERFGSLSTPAIKESLWLHTVSVGETQAAEPLVRRLLEQFPDLPIVLSTTTPTGSDRAKRLFGDSVIHTYFPYDLPLVINRFLNTLQPRLLVMMETEVWPNLLAQCERRGIPTILANARLSERSARGYARLGPFTRETFERIGLVAAQSPADAERFLGLGLPSDRVRVTGSIKFDVRLPASLTEQAESLRRTWEGRPVWVAASTREGEDERVLDAHRQVLRTLPEALLVLVPRHPERFDRVAQLCQREGFTLVRRSTGQLCRPDTQVMLGDTMGELTLFLAAADVAFVGGSLVPTGGHNVLEPAALGLPVVFGPHMFNFAMISRMLLAEGAAREVSSARALATVVTEWLSDASLRARYGEHGLRVVEANRGALDRLFEIIRGYLDKR</sequence>
<evidence type="ECO:0000256" key="11">
    <source>
        <dbReference type="PIRSR" id="PIRSR639901-2"/>
    </source>
</evidence>
<dbReference type="Gene3D" id="3.40.50.11720">
    <property type="entry name" value="3-Deoxy-D-manno-octulosonic-acid transferase, N-terminal domain"/>
    <property type="match status" value="1"/>
</dbReference>
<dbReference type="EC" id="2.4.99.12" evidence="4 12"/>
<dbReference type="Gene3D" id="3.40.50.2000">
    <property type="entry name" value="Glycogen Phosphorylase B"/>
    <property type="match status" value="1"/>
</dbReference>
<dbReference type="PANTHER" id="PTHR42755">
    <property type="entry name" value="3-DEOXY-MANNO-OCTULOSONATE CYTIDYLYLTRANSFERASE"/>
    <property type="match status" value="1"/>
</dbReference>
<keyword evidence="12" id="KW-0448">Lipopolysaccharide biosynthesis</keyword>
<accession>A0A0F7JZR3</accession>
<proteinExistence type="inferred from homology"/>
<dbReference type="Pfam" id="PF04413">
    <property type="entry name" value="Glycos_transf_N"/>
    <property type="match status" value="1"/>
</dbReference>
<feature type="domain" description="3-deoxy-D-manno-octulosonic-acid transferase N-terminal" evidence="13">
    <location>
        <begin position="33"/>
        <end position="210"/>
    </location>
</feature>
<evidence type="ECO:0000256" key="4">
    <source>
        <dbReference type="ARBA" id="ARBA00012621"/>
    </source>
</evidence>
<comment type="catalytic activity">
    <reaction evidence="9 12">
        <text>lipid IVA (E. coli) + CMP-3-deoxy-beta-D-manno-octulosonate = alpha-Kdo-(2-&gt;6)-lipid IVA (E. coli) + CMP + H(+)</text>
        <dbReference type="Rhea" id="RHEA:28066"/>
        <dbReference type="ChEBI" id="CHEBI:15378"/>
        <dbReference type="ChEBI" id="CHEBI:58603"/>
        <dbReference type="ChEBI" id="CHEBI:60364"/>
        <dbReference type="ChEBI" id="CHEBI:60377"/>
        <dbReference type="ChEBI" id="CHEBI:85987"/>
        <dbReference type="EC" id="2.4.99.12"/>
    </reaction>
</comment>
<keyword evidence="15" id="KW-1185">Reference proteome</keyword>
<name>A0A0F7JZR3_9GAMM</name>
<feature type="site" description="Transition state stabilizer" evidence="11">
    <location>
        <position position="207"/>
    </location>
</feature>
<reference evidence="14 15" key="1">
    <citation type="journal article" date="2015" name="Genome Announc.">
        <title>Complete Genome Sequence of Sedimenticola thiotaurini Strain SIP-G1, a Polyphosphate- and Polyhydroxyalkanoate-Accumulating Sulfur-Oxidizing Gammaproteobacterium Isolated from Salt Marsh Sediments.</title>
        <authorList>
            <person name="Flood B.E."/>
            <person name="Jones D.S."/>
            <person name="Bailey J.V."/>
        </authorList>
    </citation>
    <scope>NUCLEOTIDE SEQUENCE [LARGE SCALE GENOMIC DNA]</scope>
    <source>
        <strain evidence="14 15">SIP-G1</strain>
    </source>
</reference>
<evidence type="ECO:0000256" key="5">
    <source>
        <dbReference type="ARBA" id="ARBA00019077"/>
    </source>
</evidence>
<organism evidence="14 15">
    <name type="scientific">Sedimenticola thiotaurini</name>
    <dbReference type="NCBI Taxonomy" id="1543721"/>
    <lineage>
        <taxon>Bacteria</taxon>
        <taxon>Pseudomonadati</taxon>
        <taxon>Pseudomonadota</taxon>
        <taxon>Gammaproteobacteria</taxon>
        <taxon>Chromatiales</taxon>
        <taxon>Sedimenticolaceae</taxon>
        <taxon>Sedimenticola</taxon>
    </lineage>
</organism>
<dbReference type="KEGG" id="seds:AAY24_11290"/>
<dbReference type="GO" id="GO:0043842">
    <property type="term" value="F:Kdo transferase activity"/>
    <property type="evidence" value="ECO:0007669"/>
    <property type="project" value="UniProtKB-EC"/>
</dbReference>
<dbReference type="GO" id="GO:0009245">
    <property type="term" value="P:lipid A biosynthetic process"/>
    <property type="evidence" value="ECO:0007669"/>
    <property type="project" value="TreeGrafter"/>
</dbReference>
<evidence type="ECO:0000313" key="15">
    <source>
        <dbReference type="Proteomes" id="UP000034410"/>
    </source>
</evidence>
<evidence type="ECO:0000256" key="10">
    <source>
        <dbReference type="PIRSR" id="PIRSR639901-1"/>
    </source>
</evidence>
<dbReference type="OrthoDB" id="9789797at2"/>
<dbReference type="PATRIC" id="fig|1543721.4.peg.2339"/>
<feature type="active site" description="Proton acceptor" evidence="10">
    <location>
        <position position="59"/>
    </location>
</feature>
<keyword evidence="12" id="KW-0472">Membrane</keyword>
<dbReference type="InterPro" id="IPR038107">
    <property type="entry name" value="Glycos_transf_N_sf"/>
</dbReference>
<keyword evidence="6 12" id="KW-0808">Transferase</keyword>
<evidence type="ECO:0000259" key="13">
    <source>
        <dbReference type="Pfam" id="PF04413"/>
    </source>
</evidence>
<dbReference type="FunFam" id="3.40.50.11720:FF:000001">
    <property type="entry name" value="3-deoxy-D-manno-octulosonic acid transferase"/>
    <property type="match status" value="1"/>
</dbReference>
<comment type="similarity">
    <text evidence="3">Belongs to the glycosyltransferase group 1 family. Glycosyltransferase 30 subfamily.</text>
</comment>
<evidence type="ECO:0000256" key="6">
    <source>
        <dbReference type="ARBA" id="ARBA00022679"/>
    </source>
</evidence>
<evidence type="ECO:0000256" key="8">
    <source>
        <dbReference type="ARBA" id="ARBA00031445"/>
    </source>
</evidence>
<dbReference type="SUPFAM" id="SSF53756">
    <property type="entry name" value="UDP-Glycosyltransferase/glycogen phosphorylase"/>
    <property type="match status" value="1"/>
</dbReference>
<keyword evidence="12" id="KW-1003">Cell membrane</keyword>
<dbReference type="EMBL" id="CP011412">
    <property type="protein sequence ID" value="AKH20834.1"/>
    <property type="molecule type" value="Genomic_DNA"/>
</dbReference>
<comment type="subcellular location">
    <subcellularLocation>
        <location evidence="1">Cell inner membrane</location>
        <topology evidence="1">Single-pass membrane protein</topology>
        <orientation evidence="1">Cytoplasmic side</orientation>
    </subcellularLocation>
    <subcellularLocation>
        <location evidence="12">Cell membrane</location>
    </subcellularLocation>
</comment>
<comment type="function">
    <text evidence="12">Involved in lipopolysaccharide (LPS) biosynthesis. Catalyzes the transfer of 3-deoxy-D-manno-octulosonate (Kdo) residue(s) from CMP-Kdo to lipid IV(A), the tetraacyldisaccharide-1,4'-bisphosphate precursor of lipid A.</text>
</comment>
<dbReference type="FunFam" id="3.40.50.2000:FF:000032">
    <property type="entry name" value="3-deoxy-D-manno-octulosonic acid transferase"/>
    <property type="match status" value="1"/>
</dbReference>
<dbReference type="RefSeq" id="WP_046859764.1">
    <property type="nucleotide sequence ID" value="NZ_CP011412.1"/>
</dbReference>
<evidence type="ECO:0000256" key="3">
    <source>
        <dbReference type="ARBA" id="ARBA00006380"/>
    </source>
</evidence>
<evidence type="ECO:0000256" key="7">
    <source>
        <dbReference type="ARBA" id="ARBA00022968"/>
    </source>
</evidence>
<dbReference type="InterPro" id="IPR039901">
    <property type="entry name" value="Kdotransferase"/>
</dbReference>
<feature type="site" description="Transition state stabilizer" evidence="11">
    <location>
        <position position="129"/>
    </location>
</feature>
<evidence type="ECO:0000313" key="14">
    <source>
        <dbReference type="EMBL" id="AKH20834.1"/>
    </source>
</evidence>
<dbReference type="NCBIfam" id="NF004388">
    <property type="entry name" value="PRK05749.1-4"/>
    <property type="match status" value="1"/>
</dbReference>
<keyword evidence="7" id="KW-0735">Signal-anchor</keyword>
<gene>
    <name evidence="14" type="ORF">AAY24_11290</name>
</gene>